<evidence type="ECO:0000259" key="6">
    <source>
        <dbReference type="SMART" id="SM00752"/>
    </source>
</evidence>
<evidence type="ECO:0000313" key="8">
    <source>
        <dbReference type="Proteomes" id="UP000444174"/>
    </source>
</evidence>
<feature type="domain" description="HTTM-like" evidence="6">
    <location>
        <begin position="1"/>
        <end position="226"/>
    </location>
</feature>
<keyword evidence="3 5" id="KW-1133">Transmembrane helix</keyword>
<sequence>MTFEFTLRLMEILLGLAIAQQSLEHILPPHLEVRHRLIFVARLALAVSVAVGYGAPWAMYGLWGIALWMLHRFQGPYNGGSDKMTLLILTCLCLVQVAPNRFWQEMALSYLAVQLVLSYFVSGWVKVWNPAWRSGSALNDVFRYSAYPVSEGLRSWADRPRVIWAMGWAVILLELVFPLALLDPVMLKLALLCTAAFHLSNACFFGLNRFFWIWLCAYPALIWFQERITTGM</sequence>
<dbReference type="SMART" id="SM00752">
    <property type="entry name" value="HTTM"/>
    <property type="match status" value="1"/>
</dbReference>
<dbReference type="Proteomes" id="UP000444174">
    <property type="component" value="Unassembled WGS sequence"/>
</dbReference>
<organism evidence="7 8">
    <name type="scientific">Tritonibacter litoralis</name>
    <dbReference type="NCBI Taxonomy" id="2662264"/>
    <lineage>
        <taxon>Bacteria</taxon>
        <taxon>Pseudomonadati</taxon>
        <taxon>Pseudomonadota</taxon>
        <taxon>Alphaproteobacteria</taxon>
        <taxon>Rhodobacterales</taxon>
        <taxon>Paracoccaceae</taxon>
        <taxon>Tritonibacter</taxon>
    </lineage>
</organism>
<gene>
    <name evidence="7" type="ORF">GFB49_11030</name>
</gene>
<evidence type="ECO:0000313" key="7">
    <source>
        <dbReference type="EMBL" id="MQQ08988.1"/>
    </source>
</evidence>
<dbReference type="EMBL" id="WIBF01000006">
    <property type="protein sequence ID" value="MQQ08988.1"/>
    <property type="molecule type" value="Genomic_DNA"/>
</dbReference>
<keyword evidence="2 5" id="KW-0812">Transmembrane</keyword>
<dbReference type="GO" id="GO:0012505">
    <property type="term" value="C:endomembrane system"/>
    <property type="evidence" value="ECO:0007669"/>
    <property type="project" value="UniProtKB-SubCell"/>
</dbReference>
<evidence type="ECO:0000256" key="2">
    <source>
        <dbReference type="ARBA" id="ARBA00022692"/>
    </source>
</evidence>
<protein>
    <submittedName>
        <fullName evidence="7">HTTM domain-containing protein</fullName>
    </submittedName>
</protein>
<feature type="transmembrane region" description="Helical" evidence="5">
    <location>
        <begin position="39"/>
        <end position="63"/>
    </location>
</feature>
<dbReference type="InterPro" id="IPR053934">
    <property type="entry name" value="HTTM_dom"/>
</dbReference>
<dbReference type="RefSeq" id="WP_153215937.1">
    <property type="nucleotide sequence ID" value="NZ_WIBF01000006.1"/>
</dbReference>
<feature type="transmembrane region" description="Helical" evidence="5">
    <location>
        <begin position="107"/>
        <end position="125"/>
    </location>
</feature>
<name>A0A843YGP2_9RHOB</name>
<dbReference type="AlphaFoldDB" id="A0A843YGP2"/>
<comment type="subcellular location">
    <subcellularLocation>
        <location evidence="1">Endomembrane system</location>
        <topology evidence="1">Multi-pass membrane protein</topology>
    </subcellularLocation>
</comment>
<feature type="transmembrane region" description="Helical" evidence="5">
    <location>
        <begin position="189"/>
        <end position="215"/>
    </location>
</feature>
<keyword evidence="4 5" id="KW-0472">Membrane</keyword>
<keyword evidence="8" id="KW-1185">Reference proteome</keyword>
<proteinExistence type="predicted"/>
<dbReference type="Pfam" id="PF05090">
    <property type="entry name" value="HTTM"/>
    <property type="match status" value="1"/>
</dbReference>
<evidence type="ECO:0000256" key="4">
    <source>
        <dbReference type="ARBA" id="ARBA00023136"/>
    </source>
</evidence>
<evidence type="ECO:0000256" key="1">
    <source>
        <dbReference type="ARBA" id="ARBA00004127"/>
    </source>
</evidence>
<dbReference type="InterPro" id="IPR011020">
    <property type="entry name" value="HTTM-like"/>
</dbReference>
<reference evidence="7 8" key="1">
    <citation type="submission" date="2019-10" db="EMBL/GenBank/DDBJ databases">
        <title>Epibacterium sp. nov., isolated from seawater.</title>
        <authorList>
            <person name="Zhang X."/>
            <person name="Li N."/>
        </authorList>
    </citation>
    <scope>NUCLEOTIDE SEQUENCE [LARGE SCALE GENOMIC DNA]</scope>
    <source>
        <strain evidence="7 8">SM1979</strain>
    </source>
</reference>
<comment type="caution">
    <text evidence="7">The sequence shown here is derived from an EMBL/GenBank/DDBJ whole genome shotgun (WGS) entry which is preliminary data.</text>
</comment>
<evidence type="ECO:0000256" key="3">
    <source>
        <dbReference type="ARBA" id="ARBA00022989"/>
    </source>
</evidence>
<evidence type="ECO:0000256" key="5">
    <source>
        <dbReference type="SAM" id="Phobius"/>
    </source>
</evidence>
<accession>A0A843YGP2</accession>
<feature type="transmembrane region" description="Helical" evidence="5">
    <location>
        <begin position="162"/>
        <end position="182"/>
    </location>
</feature>